<evidence type="ECO:0000313" key="2">
    <source>
        <dbReference type="Proteomes" id="UP000741863"/>
    </source>
</evidence>
<accession>A0ABS2PCD5</accession>
<protein>
    <submittedName>
        <fullName evidence="1">Uncharacterized protein</fullName>
    </submittedName>
</protein>
<reference evidence="1 2" key="1">
    <citation type="submission" date="2021-01" db="EMBL/GenBank/DDBJ databases">
        <title>Genomic Encyclopedia of Type Strains, Phase IV (KMG-IV): sequencing the most valuable type-strain genomes for metagenomic binning, comparative biology and taxonomic classification.</title>
        <authorList>
            <person name="Goeker M."/>
        </authorList>
    </citation>
    <scope>NUCLEOTIDE SEQUENCE [LARGE SCALE GENOMIC DNA]</scope>
    <source>
        <strain evidence="1 2">DSM 25540</strain>
    </source>
</reference>
<keyword evidence="2" id="KW-1185">Reference proteome</keyword>
<proteinExistence type="predicted"/>
<dbReference type="Proteomes" id="UP000741863">
    <property type="component" value="Unassembled WGS sequence"/>
</dbReference>
<name>A0ABS2PCD5_9BACL</name>
<sequence length="441" mass="51361">MSSAYFFEGQKFLDFSNDTIVRDKLQEALGFSANLPLGDYYKKFSDEFPRDKKILDKLFFESIMYSRLKNVYLDRMNTVNIEVPIFKKRMHSLIYNINGGKRVELEKYMSVDGFYLMDALNITEIGLTFLAGYDYEETADHKVKTARYLFFQVVPMKKEGTTGYLVAGVEFDFKSQVILTSIRNNTNDIKRDYNSGEEGFKKNWEENLENFYLTIKNIILSNLGLKDQVESLEDRDIPSSDFHYKKDRESMYNMFQLLDEQLLSDYRDELNRRLGNSSEEVTNELIKKIDRFNHYNNSKLKDDFKQRLDALLLSTLISVSADDEDIVNLAKSKKMIGFPTRISFKSSSSGQGSTGSSGKDSPISGMEMFHSLYIDFKDALELPMWSISWFADIHHKSSSNNEVVQTSIEVNQRFFRITFKNKNYLNKELIHHVVNSISKFR</sequence>
<dbReference type="RefSeq" id="WP_204697437.1">
    <property type="nucleotide sequence ID" value="NZ_JAFBEC010000005.1"/>
</dbReference>
<gene>
    <name evidence="1" type="ORF">JOD17_002046</name>
</gene>
<comment type="caution">
    <text evidence="1">The sequence shown here is derived from an EMBL/GenBank/DDBJ whole genome shotgun (WGS) entry which is preliminary data.</text>
</comment>
<organism evidence="1 2">
    <name type="scientific">Geomicrobium sediminis</name>
    <dbReference type="NCBI Taxonomy" id="1347788"/>
    <lineage>
        <taxon>Bacteria</taxon>
        <taxon>Bacillati</taxon>
        <taxon>Bacillota</taxon>
        <taxon>Bacilli</taxon>
        <taxon>Bacillales</taxon>
        <taxon>Geomicrobium</taxon>
    </lineage>
</organism>
<dbReference type="EMBL" id="JAFBEC010000005">
    <property type="protein sequence ID" value="MBM7632952.1"/>
    <property type="molecule type" value="Genomic_DNA"/>
</dbReference>
<evidence type="ECO:0000313" key="1">
    <source>
        <dbReference type="EMBL" id="MBM7632952.1"/>
    </source>
</evidence>